<evidence type="ECO:0000256" key="1">
    <source>
        <dbReference type="SAM" id="Phobius"/>
    </source>
</evidence>
<accession>A0A369A7E5</accession>
<feature type="transmembrane region" description="Helical" evidence="1">
    <location>
        <begin position="205"/>
        <end position="224"/>
    </location>
</feature>
<dbReference type="PANTHER" id="PTHR36434">
    <property type="entry name" value="MEMBRANE PROTEASE YUGP-RELATED"/>
    <property type="match status" value="1"/>
</dbReference>
<dbReference type="RefSeq" id="WP_114365696.1">
    <property type="nucleotide sequence ID" value="NZ_BHZF01000001.1"/>
</dbReference>
<keyword evidence="1" id="KW-0812">Transmembrane</keyword>
<keyword evidence="1" id="KW-1133">Transmembrane helix</keyword>
<proteinExistence type="predicted"/>
<evidence type="ECO:0008006" key="4">
    <source>
        <dbReference type="Google" id="ProtNLM"/>
    </source>
</evidence>
<organism evidence="2 3">
    <name type="scientific">Schleiferia thermophila</name>
    <dbReference type="NCBI Taxonomy" id="884107"/>
    <lineage>
        <taxon>Bacteria</taxon>
        <taxon>Pseudomonadati</taxon>
        <taxon>Bacteroidota</taxon>
        <taxon>Flavobacteriia</taxon>
        <taxon>Flavobacteriales</taxon>
        <taxon>Schleiferiaceae</taxon>
        <taxon>Schleiferia</taxon>
    </lineage>
</organism>
<dbReference type="PANTHER" id="PTHR36434:SF1">
    <property type="entry name" value="MEMBRANE PROTEASE YUGP-RELATED"/>
    <property type="match status" value="1"/>
</dbReference>
<dbReference type="EMBL" id="QPJS01000001">
    <property type="protein sequence ID" value="RCX05199.1"/>
    <property type="molecule type" value="Genomic_DNA"/>
</dbReference>
<comment type="caution">
    <text evidence="2">The sequence shown here is derived from an EMBL/GenBank/DDBJ whole genome shotgun (WGS) entry which is preliminary data.</text>
</comment>
<reference evidence="2 3" key="1">
    <citation type="submission" date="2018-07" db="EMBL/GenBank/DDBJ databases">
        <title>Genomic Encyclopedia of Type Strains, Phase IV (KMG-IV): sequencing the most valuable type-strain genomes for metagenomic binning, comparative biology and taxonomic classification.</title>
        <authorList>
            <person name="Goeker M."/>
        </authorList>
    </citation>
    <scope>NUCLEOTIDE SEQUENCE [LARGE SCALE GENOMIC DNA]</scope>
    <source>
        <strain evidence="2 3">DSM 21410</strain>
    </source>
</reference>
<feature type="transmembrane region" description="Helical" evidence="1">
    <location>
        <begin position="147"/>
        <end position="168"/>
    </location>
</feature>
<protein>
    <recommendedName>
        <fullName evidence="4">Zinc metallopeptidase</fullName>
    </recommendedName>
</protein>
<keyword evidence="1" id="KW-0472">Membrane</keyword>
<gene>
    <name evidence="2" type="ORF">DES35_101482</name>
</gene>
<dbReference type="Pfam" id="PF04298">
    <property type="entry name" value="Zn_peptidase_2"/>
    <property type="match status" value="1"/>
</dbReference>
<keyword evidence="3" id="KW-1185">Reference proteome</keyword>
<feature type="transmembrane region" description="Helical" evidence="1">
    <location>
        <begin position="124"/>
        <end position="142"/>
    </location>
</feature>
<dbReference type="Proteomes" id="UP000253517">
    <property type="component" value="Unassembled WGS sequence"/>
</dbReference>
<name>A0A369A7E5_9FLAO</name>
<evidence type="ECO:0000313" key="2">
    <source>
        <dbReference type="EMBL" id="RCX05199.1"/>
    </source>
</evidence>
<sequence length="228" mass="25312">MIVILIVFAVVGYIVQLKLKSRFEKYSRVPVAAGLTGAEVAEKMLRDHGIYDVRIVSVPVKLTDHYNPLEKTVNLSPEVYNGRSVAAAAVAAHEVGHAVQHATAYAWLQMRSALVPVVSFSSKMLSFIFLFMLFGTFIVNVFSINMVLLTIIILQAAITLFTLITLPVEYDASNRALVWLENAGITSVREHHMAKDALKWAANTYLVAALASLAQLLYYILLFLNNRD</sequence>
<dbReference type="InterPro" id="IPR007395">
    <property type="entry name" value="Zn_peptidase_2"/>
</dbReference>
<evidence type="ECO:0000313" key="3">
    <source>
        <dbReference type="Proteomes" id="UP000253517"/>
    </source>
</evidence>
<dbReference type="AlphaFoldDB" id="A0A369A7E5"/>